<gene>
    <name evidence="2" type="ORF">T03_5627</name>
</gene>
<dbReference type="AlphaFoldDB" id="A0A0V1CVU1"/>
<evidence type="ECO:0000313" key="3">
    <source>
        <dbReference type="Proteomes" id="UP000054653"/>
    </source>
</evidence>
<comment type="caution">
    <text evidence="2">The sequence shown here is derived from an EMBL/GenBank/DDBJ whole genome shotgun (WGS) entry which is preliminary data.</text>
</comment>
<accession>A0A0V1CVU1</accession>
<evidence type="ECO:0000313" key="2">
    <source>
        <dbReference type="EMBL" id="KRY53250.1"/>
    </source>
</evidence>
<protein>
    <submittedName>
        <fullName evidence="2">Uncharacterized protein</fullName>
    </submittedName>
</protein>
<feature type="region of interest" description="Disordered" evidence="1">
    <location>
        <begin position="25"/>
        <end position="53"/>
    </location>
</feature>
<proteinExistence type="predicted"/>
<dbReference type="Proteomes" id="UP000054653">
    <property type="component" value="Unassembled WGS sequence"/>
</dbReference>
<keyword evidence="3" id="KW-1185">Reference proteome</keyword>
<sequence>MDCTTLILLDQSSTGYSETAASSLASTASRNKNSNARCSLVGGPRSTRREPPIGSSLAAGALAISGADLQPRRHPIK</sequence>
<dbReference type="EMBL" id="JYDI01000090">
    <property type="protein sequence ID" value="KRY53250.1"/>
    <property type="molecule type" value="Genomic_DNA"/>
</dbReference>
<name>A0A0V1CVU1_TRIBR</name>
<evidence type="ECO:0000256" key="1">
    <source>
        <dbReference type="SAM" id="MobiDB-lite"/>
    </source>
</evidence>
<reference evidence="2 3" key="1">
    <citation type="submission" date="2015-01" db="EMBL/GenBank/DDBJ databases">
        <title>Evolution of Trichinella species and genotypes.</title>
        <authorList>
            <person name="Korhonen P.K."/>
            <person name="Edoardo P."/>
            <person name="Giuseppe L.R."/>
            <person name="Gasser R.B."/>
        </authorList>
    </citation>
    <scope>NUCLEOTIDE SEQUENCE [LARGE SCALE GENOMIC DNA]</scope>
    <source>
        <strain evidence="2">ISS120</strain>
    </source>
</reference>
<organism evidence="2 3">
    <name type="scientific">Trichinella britovi</name>
    <name type="common">Parasitic roundworm</name>
    <dbReference type="NCBI Taxonomy" id="45882"/>
    <lineage>
        <taxon>Eukaryota</taxon>
        <taxon>Metazoa</taxon>
        <taxon>Ecdysozoa</taxon>
        <taxon>Nematoda</taxon>
        <taxon>Enoplea</taxon>
        <taxon>Dorylaimia</taxon>
        <taxon>Trichinellida</taxon>
        <taxon>Trichinellidae</taxon>
        <taxon>Trichinella</taxon>
    </lineage>
</organism>